<dbReference type="Pfam" id="PF13621">
    <property type="entry name" value="Cupin_8"/>
    <property type="match status" value="1"/>
</dbReference>
<dbReference type="EMBL" id="JACGXL010000002">
    <property type="protein sequence ID" value="MBA8887130.1"/>
    <property type="molecule type" value="Genomic_DNA"/>
</dbReference>
<feature type="domain" description="JmjC" evidence="1">
    <location>
        <begin position="115"/>
        <end position="271"/>
    </location>
</feature>
<dbReference type="PROSITE" id="PS51184">
    <property type="entry name" value="JMJC"/>
    <property type="match status" value="1"/>
</dbReference>
<name>A0A839F202_9GAMM</name>
<dbReference type="SMART" id="SM00558">
    <property type="entry name" value="JmjC"/>
    <property type="match status" value="1"/>
</dbReference>
<protein>
    <recommendedName>
        <fullName evidence="1">JmjC domain-containing protein</fullName>
    </recommendedName>
</protein>
<accession>A0A839F202</accession>
<dbReference type="InterPro" id="IPR041667">
    <property type="entry name" value="Cupin_8"/>
</dbReference>
<gene>
    <name evidence="2" type="ORF">FHW12_001344</name>
</gene>
<evidence type="ECO:0000259" key="1">
    <source>
        <dbReference type="PROSITE" id="PS51184"/>
    </source>
</evidence>
<proteinExistence type="predicted"/>
<evidence type="ECO:0000313" key="2">
    <source>
        <dbReference type="EMBL" id="MBA8887130.1"/>
    </source>
</evidence>
<dbReference type="AlphaFoldDB" id="A0A839F202"/>
<organism evidence="2 3">
    <name type="scientific">Dokdonella fugitiva</name>
    <dbReference type="NCBI Taxonomy" id="328517"/>
    <lineage>
        <taxon>Bacteria</taxon>
        <taxon>Pseudomonadati</taxon>
        <taxon>Pseudomonadota</taxon>
        <taxon>Gammaproteobacteria</taxon>
        <taxon>Lysobacterales</taxon>
        <taxon>Rhodanobacteraceae</taxon>
        <taxon>Dokdonella</taxon>
    </lineage>
</organism>
<dbReference type="PANTHER" id="PTHR12461:SF105">
    <property type="entry name" value="HYPOXIA-INDUCIBLE FACTOR 1-ALPHA INHIBITOR"/>
    <property type="match status" value="1"/>
</dbReference>
<dbReference type="RefSeq" id="WP_182530228.1">
    <property type="nucleotide sequence ID" value="NZ_JACGXL010000002.1"/>
</dbReference>
<sequence length="313" mass="35186">MNTTQAGVAGVVTAGNAGSSSWVDRRSGLSVDDFIAEYRDPRKPVVLGDAARAWPLYGRADPDYFRRAYGTHVVRVRGHDYRLAELIDLLEASTIDKPGPYPCKFEIAKTFRELLPEVTPRFGYSLPDRQANPLVPQRLFSGVNNLEIFFGGPGGEFPYLHYDVLRLHAWITQLHGDKEFTLYAPGQEQLLYVNPDMPWQSSIRDHHHPDYERYPLFREAKCQKVVVHAGETLFLPCGWWHTARSLNMTISVAFDSLGPDNWSAFIGDAVDERRRNGKPLKALALGLWLRAVGPLIALQELGGANRDTAWGAR</sequence>
<dbReference type="InterPro" id="IPR003347">
    <property type="entry name" value="JmjC_dom"/>
</dbReference>
<dbReference type="PANTHER" id="PTHR12461">
    <property type="entry name" value="HYPOXIA-INDUCIBLE FACTOR 1 ALPHA INHIBITOR-RELATED"/>
    <property type="match status" value="1"/>
</dbReference>
<evidence type="ECO:0000313" key="3">
    <source>
        <dbReference type="Proteomes" id="UP000550401"/>
    </source>
</evidence>
<reference evidence="2 3" key="1">
    <citation type="submission" date="2020-07" db="EMBL/GenBank/DDBJ databases">
        <title>Genomic Encyclopedia of Type Strains, Phase IV (KMG-V): Genome sequencing to study the core and pangenomes of soil and plant-associated prokaryotes.</title>
        <authorList>
            <person name="Whitman W."/>
        </authorList>
    </citation>
    <scope>NUCLEOTIDE SEQUENCE [LARGE SCALE GENOMIC DNA]</scope>
    <source>
        <strain evidence="2 3">RH2WT43</strain>
    </source>
</reference>
<comment type="caution">
    <text evidence="2">The sequence shown here is derived from an EMBL/GenBank/DDBJ whole genome shotgun (WGS) entry which is preliminary data.</text>
</comment>
<dbReference type="SUPFAM" id="SSF51197">
    <property type="entry name" value="Clavaminate synthase-like"/>
    <property type="match status" value="1"/>
</dbReference>
<dbReference type="Proteomes" id="UP000550401">
    <property type="component" value="Unassembled WGS sequence"/>
</dbReference>
<dbReference type="Gene3D" id="2.60.120.650">
    <property type="entry name" value="Cupin"/>
    <property type="match status" value="1"/>
</dbReference>
<keyword evidence="3" id="KW-1185">Reference proteome</keyword>